<feature type="compositionally biased region" description="Low complexity" evidence="10">
    <location>
        <begin position="34"/>
        <end position="54"/>
    </location>
</feature>
<comment type="function">
    <text evidence="9">S-adenosyl-L-methionine-dependent methyltransferase that specifically methylates the N(1) position of adenine in helix 25.1 in 25S rRNA. Required both for ribosomal 40S and 60S subunits biogenesis. Required for efficient pre-rRNA cleavage at site A2.</text>
</comment>
<dbReference type="AlphaFoldDB" id="A0AAF0EU64"/>
<dbReference type="SUPFAM" id="SSF53335">
    <property type="entry name" value="S-adenosyl-L-methionine-dependent methyltransferases"/>
    <property type="match status" value="1"/>
</dbReference>
<dbReference type="Gene3D" id="3.40.50.150">
    <property type="entry name" value="Vaccinia Virus protein VP39"/>
    <property type="match status" value="1"/>
</dbReference>
<feature type="region of interest" description="Disordered" evidence="10">
    <location>
        <begin position="24"/>
        <end position="208"/>
    </location>
</feature>
<feature type="compositionally biased region" description="Basic residues" evidence="10">
    <location>
        <begin position="132"/>
        <end position="141"/>
    </location>
</feature>
<comment type="similarity">
    <text evidence="2 9">Belongs to the methyltransferase superfamily. RRP8 family.</text>
</comment>
<dbReference type="EMBL" id="CP119879">
    <property type="protein sequence ID" value="WFD35199.1"/>
    <property type="molecule type" value="Genomic_DNA"/>
</dbReference>
<feature type="compositionally biased region" description="Basic and acidic residues" evidence="10">
    <location>
        <begin position="185"/>
        <end position="196"/>
    </location>
</feature>
<keyword evidence="4 9" id="KW-0489">Methyltransferase</keyword>
<keyword evidence="5 9" id="KW-0808">Transferase</keyword>
<keyword evidence="3 9" id="KW-0698">rRNA processing</keyword>
<dbReference type="InterPro" id="IPR007823">
    <property type="entry name" value="RRP8"/>
</dbReference>
<evidence type="ECO:0000256" key="9">
    <source>
        <dbReference type="RuleBase" id="RU365074"/>
    </source>
</evidence>
<keyword evidence="12" id="KW-1185">Reference proteome</keyword>
<evidence type="ECO:0000256" key="8">
    <source>
        <dbReference type="ARBA" id="ARBA00076672"/>
    </source>
</evidence>
<sequence length="484" mass="51340">MAQDGVDLAALQQQLQQRRSALADQILSHLPQDGGAAKAQPAPAPRPARLGVGAEAQSAPQLSAADQRLKAQLTGKKRSSAQTIEAGDEDDEEDTKGSSVGKKSRRVSDPFAKASAKAPPPPPPQDTTLSKAQRKKLNKKRRLEEQAAAADNSAIGKGAPVQEASAKGASPKDTLAKDAPPMDAPSKDAPSKEPSKEGPSAPALTSLQSSMLTSLKGARFRSINEKLYTSSSSDALALMRDEPQTFAEYHDGFRQQVRKWPHNPVDVIARLLQGKGKKGRNVRAARPGALVVDLGAGEAGLARQLVPTGVHVLSYDLVDTDDGWVRGVDAARLYSLPLPGKHEPLGISAGEPSAAVADVAVFCLSLMGTNWLEMIIEARRVLRTGGELIVAEVTSRFGPDGASRFADLVCSVGFGLDWQDTTDNTHFALFKFTKKTRTTDTLVTKGSASADALGALSSTDAMQAEAKFVQEGCAVLRPCLYKRR</sequence>
<dbReference type="Pfam" id="PF05148">
    <property type="entry name" value="Methyltransf_8"/>
    <property type="match status" value="1"/>
</dbReference>
<dbReference type="FunFam" id="1.10.10.2150:FF:000001">
    <property type="entry name" value="Ribosomal RNA-processing protein 8"/>
    <property type="match status" value="1"/>
</dbReference>
<reference evidence="11" key="1">
    <citation type="submission" date="2023-03" db="EMBL/GenBank/DDBJ databases">
        <title>Mating type loci evolution in Malassezia.</title>
        <authorList>
            <person name="Coelho M.A."/>
        </authorList>
    </citation>
    <scope>NUCLEOTIDE SEQUENCE</scope>
    <source>
        <strain evidence="11">CBS 11721</strain>
    </source>
</reference>
<dbReference type="InterPro" id="IPR042036">
    <property type="entry name" value="RRP8_N"/>
</dbReference>
<dbReference type="EC" id="2.1.1.-" evidence="9"/>
<comment type="subcellular location">
    <subcellularLocation>
        <location evidence="1 9">Nucleus</location>
        <location evidence="1 9">Nucleolus</location>
    </subcellularLocation>
</comment>
<evidence type="ECO:0000256" key="10">
    <source>
        <dbReference type="SAM" id="MobiDB-lite"/>
    </source>
</evidence>
<dbReference type="Proteomes" id="UP001219933">
    <property type="component" value="Chromosome 3"/>
</dbReference>
<dbReference type="Gene3D" id="1.10.10.2150">
    <property type="entry name" value="Ribosomal RNA-processing protein 8, N-terminal domain"/>
    <property type="match status" value="1"/>
</dbReference>
<evidence type="ECO:0000313" key="11">
    <source>
        <dbReference type="EMBL" id="WFD35199.1"/>
    </source>
</evidence>
<dbReference type="CDD" id="cd02440">
    <property type="entry name" value="AdoMet_MTases"/>
    <property type="match status" value="1"/>
</dbReference>
<evidence type="ECO:0000256" key="3">
    <source>
        <dbReference type="ARBA" id="ARBA00022552"/>
    </source>
</evidence>
<evidence type="ECO:0000256" key="1">
    <source>
        <dbReference type="ARBA" id="ARBA00004604"/>
    </source>
</evidence>
<dbReference type="GO" id="GO:0042273">
    <property type="term" value="P:ribosomal large subunit biogenesis"/>
    <property type="evidence" value="ECO:0007669"/>
    <property type="project" value="TreeGrafter"/>
</dbReference>
<dbReference type="InterPro" id="IPR029063">
    <property type="entry name" value="SAM-dependent_MTases_sf"/>
</dbReference>
<evidence type="ECO:0000256" key="5">
    <source>
        <dbReference type="ARBA" id="ARBA00022679"/>
    </source>
</evidence>
<dbReference type="PANTHER" id="PTHR12787">
    <property type="entry name" value="RIBOSOMAL RNA-PROCESSING PROTEIN 8"/>
    <property type="match status" value="1"/>
</dbReference>
<dbReference type="GO" id="GO:0016433">
    <property type="term" value="F:rRNA (adenine) methyltransferase activity"/>
    <property type="evidence" value="ECO:0007669"/>
    <property type="project" value="UniProtKB-ARBA"/>
</dbReference>
<evidence type="ECO:0000256" key="4">
    <source>
        <dbReference type="ARBA" id="ARBA00022603"/>
    </source>
</evidence>
<dbReference type="PANTHER" id="PTHR12787:SF0">
    <property type="entry name" value="RIBOSOMAL RNA-PROCESSING PROTEIN 8"/>
    <property type="match status" value="1"/>
</dbReference>
<evidence type="ECO:0000256" key="2">
    <source>
        <dbReference type="ARBA" id="ARBA00006301"/>
    </source>
</evidence>
<dbReference type="GO" id="GO:0005730">
    <property type="term" value="C:nucleolus"/>
    <property type="evidence" value="ECO:0007669"/>
    <property type="project" value="UniProtKB-SubCell"/>
</dbReference>
<accession>A0AAF0EU64</accession>
<proteinExistence type="inferred from homology"/>
<gene>
    <name evidence="11" type="primary">RRP8</name>
    <name evidence="11" type="ORF">MCUN1_002049</name>
</gene>
<name>A0AAF0EU64_9BASI</name>
<keyword evidence="6 9" id="KW-0949">S-adenosyl-L-methionine</keyword>
<protein>
    <recommendedName>
        <fullName evidence="8 9">Ribosomal RNA-processing protein 8</fullName>
        <ecNumber evidence="9">2.1.1.-</ecNumber>
    </recommendedName>
</protein>
<evidence type="ECO:0000256" key="6">
    <source>
        <dbReference type="ARBA" id="ARBA00022691"/>
    </source>
</evidence>
<evidence type="ECO:0000256" key="7">
    <source>
        <dbReference type="ARBA" id="ARBA00023242"/>
    </source>
</evidence>
<keyword evidence="7 9" id="KW-0539">Nucleus</keyword>
<evidence type="ECO:0000313" key="12">
    <source>
        <dbReference type="Proteomes" id="UP001219933"/>
    </source>
</evidence>
<organism evidence="11 12">
    <name type="scientific">Malassezia cuniculi</name>
    <dbReference type="NCBI Taxonomy" id="948313"/>
    <lineage>
        <taxon>Eukaryota</taxon>
        <taxon>Fungi</taxon>
        <taxon>Dikarya</taxon>
        <taxon>Basidiomycota</taxon>
        <taxon>Ustilaginomycotina</taxon>
        <taxon>Malasseziomycetes</taxon>
        <taxon>Malasseziales</taxon>
        <taxon>Malasseziaceae</taxon>
        <taxon>Malassezia</taxon>
    </lineage>
</organism>